<proteinExistence type="predicted"/>
<dbReference type="EMBL" id="JH767141">
    <property type="protein sequence ID" value="EQC38481.1"/>
    <property type="molecule type" value="Genomic_DNA"/>
</dbReference>
<dbReference type="RefSeq" id="XP_008608073.1">
    <property type="nucleotide sequence ID" value="XM_008609851.1"/>
</dbReference>
<organism evidence="1 2">
    <name type="scientific">Saprolegnia diclina (strain VS20)</name>
    <dbReference type="NCBI Taxonomy" id="1156394"/>
    <lineage>
        <taxon>Eukaryota</taxon>
        <taxon>Sar</taxon>
        <taxon>Stramenopiles</taxon>
        <taxon>Oomycota</taxon>
        <taxon>Saprolegniomycetes</taxon>
        <taxon>Saprolegniales</taxon>
        <taxon>Saprolegniaceae</taxon>
        <taxon>Saprolegnia</taxon>
    </lineage>
</organism>
<accession>T0QV16</accession>
<dbReference type="InParanoid" id="T0QV16"/>
<dbReference type="Proteomes" id="UP000030762">
    <property type="component" value="Unassembled WGS sequence"/>
</dbReference>
<gene>
    <name evidence="1" type="ORF">SDRG_04189</name>
</gene>
<dbReference type="OrthoDB" id="10645708at2759"/>
<sequence length="301" mass="33230">MGNRSRSKRYEINEALEGASLPKIGAYDVSLPTVKDPHGYLAMYLEDKNAKSCVSLHDKPPPLPPPRQFKPSLVQTRSWIDDEDKHWLDRSLSVIDAKAVRACVSDHQRINSELVALHAKVAAAHEALAREQVQRKELLAAIAGAEALAPVCHDRRATHETQLRVLENAIASTAADSRKQRAQVAAAKVALEAVQQRLHSGRTAVAEEAAIRDAVQHEHATREAVSASVAAAMQRMEVEALRRDAALREIQTQCDDEAKRLAHLKREAKASATRCQSVAQFVSQCTREYAERGFALPPIER</sequence>
<dbReference type="AlphaFoldDB" id="T0QV16"/>
<reference evidence="1 2" key="1">
    <citation type="submission" date="2012-04" db="EMBL/GenBank/DDBJ databases">
        <title>The Genome Sequence of Saprolegnia declina VS20.</title>
        <authorList>
            <consortium name="The Broad Institute Genome Sequencing Platform"/>
            <person name="Russ C."/>
            <person name="Nusbaum C."/>
            <person name="Tyler B."/>
            <person name="van West P."/>
            <person name="Dieguez-Uribeondo J."/>
            <person name="de Bruijn I."/>
            <person name="Tripathy S."/>
            <person name="Jiang R."/>
            <person name="Young S.K."/>
            <person name="Zeng Q."/>
            <person name="Gargeya S."/>
            <person name="Fitzgerald M."/>
            <person name="Haas B."/>
            <person name="Abouelleil A."/>
            <person name="Alvarado L."/>
            <person name="Arachchi H.M."/>
            <person name="Berlin A."/>
            <person name="Chapman S.B."/>
            <person name="Goldberg J."/>
            <person name="Griggs A."/>
            <person name="Gujja S."/>
            <person name="Hansen M."/>
            <person name="Howarth C."/>
            <person name="Imamovic A."/>
            <person name="Larimer J."/>
            <person name="McCowen C."/>
            <person name="Montmayeur A."/>
            <person name="Murphy C."/>
            <person name="Neiman D."/>
            <person name="Pearson M."/>
            <person name="Priest M."/>
            <person name="Roberts A."/>
            <person name="Saif S."/>
            <person name="Shea T."/>
            <person name="Sisk P."/>
            <person name="Sykes S."/>
            <person name="Wortman J."/>
            <person name="Nusbaum C."/>
            <person name="Birren B."/>
        </authorList>
    </citation>
    <scope>NUCLEOTIDE SEQUENCE [LARGE SCALE GENOMIC DNA]</scope>
    <source>
        <strain evidence="1 2">VS20</strain>
    </source>
</reference>
<evidence type="ECO:0000313" key="2">
    <source>
        <dbReference type="Proteomes" id="UP000030762"/>
    </source>
</evidence>
<protein>
    <submittedName>
        <fullName evidence="1">Uncharacterized protein</fullName>
    </submittedName>
</protein>
<evidence type="ECO:0000313" key="1">
    <source>
        <dbReference type="EMBL" id="EQC38481.1"/>
    </source>
</evidence>
<keyword evidence="2" id="KW-1185">Reference proteome</keyword>
<dbReference type="GeneID" id="19944916"/>
<name>T0QV16_SAPDV</name>
<dbReference type="VEuPathDB" id="FungiDB:SDRG_04189"/>